<dbReference type="GeneID" id="14874861"/>
<evidence type="ECO:0000256" key="2">
    <source>
        <dbReference type="ARBA" id="ARBA00022614"/>
    </source>
</evidence>
<keyword evidence="4" id="KW-0677">Repeat</keyword>
<dbReference type="Proteomes" id="UP000007797">
    <property type="component" value="Unassembled WGS sequence"/>
</dbReference>
<protein>
    <submittedName>
        <fullName evidence="8">Leucine-rich repeat-containing protein</fullName>
    </submittedName>
</protein>
<evidence type="ECO:0000256" key="6">
    <source>
        <dbReference type="ARBA" id="ARBA00023136"/>
    </source>
</evidence>
<name>F4PMM2_CACFS</name>
<dbReference type="Gene3D" id="3.80.10.10">
    <property type="entry name" value="Ribonuclease Inhibitor"/>
    <property type="match status" value="3"/>
</dbReference>
<dbReference type="InterPro" id="IPR001611">
    <property type="entry name" value="Leu-rich_rpt"/>
</dbReference>
<feature type="transmembrane region" description="Helical" evidence="7">
    <location>
        <begin position="12"/>
        <end position="34"/>
    </location>
</feature>
<accession>F4PMM2</accession>
<proteinExistence type="predicted"/>
<evidence type="ECO:0000313" key="9">
    <source>
        <dbReference type="Proteomes" id="UP000007797"/>
    </source>
</evidence>
<sequence length="802" mass="88736">MNSSSSNTSYSFCFILVVTIWSCILVILGGGHIVDAKPNHANNGYYLDTTTTTTTKTIPNTNTNTNTFSHQSVADAKSTLRKTINSKKNGGNNNNKINNNYIYVDNPSNSVEYHKYDSIHIKKQARGQRIKQMKRSFGTPNSGVGSSFLVGSSHLQNTVSAVSAATTPTSQANALVQLYDLWSGDQWYNSDNWLVGDPCNNMWYGITCNETTGDIIALDLAENNLFGRLTSDIADLTELVHLNIQNNNLNGDIPPTVFQSMKSLQILEIPNNQLSGDIAWTNNLPLTISLLWVAGNEFTGSIPLGWAKYQSLDLAFLELNQLTGTVPPEVGTYSSMRLFDIGFNNITGQLPKEIANLNNLTHFWAYDNQLEGNIPVEIGSMTKLEVIELTRNQMSGEIPSDMFPSTIPLRSIRFGGNNFTGNLDWICNLSNLQELLIEDNSFSILPVCSNKAPTQLINFVMSNNGLHGTIPIEFGNFTGLRFINLRQNKLFGSVPSTISNLVNLSRFDVSENRINCTLSEFMSPIKKLKLMSIIKADNNEITGEFSEDMFWDSDAEAELLTSVFIVNFAKNNISGPLSDYLSWMLSLSLLDLSNNHFNGEIPDVLNYLDDIRLNNNNLSSPIGQLPSFMKPSGDFIILENDNFECPTIVGKNSEISIEMDASYYNYSHCLCLPGYIGYNGSCSVCPENGICNGTHIKIPSGFFPYPSENTVQPSALIRCVVSNFGTTSCNPSNSDNFTCSVGYHDRLCARCEEGYYMRGSECLKCPKGARINCHLCICHFILFGIGSILCRNESPTVTPIKY</sequence>
<keyword evidence="3 7" id="KW-0812">Transmembrane</keyword>
<dbReference type="OMA" id="GARINCH"/>
<keyword evidence="5 7" id="KW-1133">Transmembrane helix</keyword>
<dbReference type="EMBL" id="GL883008">
    <property type="protein sequence ID" value="EGG22819.1"/>
    <property type="molecule type" value="Genomic_DNA"/>
</dbReference>
<evidence type="ECO:0000256" key="1">
    <source>
        <dbReference type="ARBA" id="ARBA00004370"/>
    </source>
</evidence>
<dbReference type="InterPro" id="IPR032675">
    <property type="entry name" value="LRR_dom_sf"/>
</dbReference>
<gene>
    <name evidence="8" type="ORF">DFA_04949</name>
</gene>
<dbReference type="AlphaFoldDB" id="F4PMM2"/>
<dbReference type="FunFam" id="3.80.10.10:FF:000129">
    <property type="entry name" value="Leucine-rich repeat receptor-like kinase"/>
    <property type="match status" value="1"/>
</dbReference>
<dbReference type="STRING" id="1054147.F4PMM2"/>
<dbReference type="KEGG" id="dfa:DFA_04949"/>
<evidence type="ECO:0000313" key="8">
    <source>
        <dbReference type="EMBL" id="EGG22819.1"/>
    </source>
</evidence>
<evidence type="ECO:0000256" key="3">
    <source>
        <dbReference type="ARBA" id="ARBA00022692"/>
    </source>
</evidence>
<reference evidence="9" key="1">
    <citation type="journal article" date="2011" name="Genome Res.">
        <title>Phylogeny-wide analysis of social amoeba genomes highlights ancient origins for complex intercellular communication.</title>
        <authorList>
            <person name="Heidel A.J."/>
            <person name="Lawal H.M."/>
            <person name="Felder M."/>
            <person name="Schilde C."/>
            <person name="Helps N.R."/>
            <person name="Tunggal B."/>
            <person name="Rivero F."/>
            <person name="John U."/>
            <person name="Schleicher M."/>
            <person name="Eichinger L."/>
            <person name="Platzer M."/>
            <person name="Noegel A.A."/>
            <person name="Schaap P."/>
            <person name="Gloeckner G."/>
        </authorList>
    </citation>
    <scope>NUCLEOTIDE SEQUENCE [LARGE SCALE GENOMIC DNA]</scope>
    <source>
        <strain evidence="9">SH3</strain>
    </source>
</reference>
<dbReference type="SUPFAM" id="SSF52058">
    <property type="entry name" value="L domain-like"/>
    <property type="match status" value="2"/>
</dbReference>
<dbReference type="OrthoDB" id="26095at2759"/>
<keyword evidence="2" id="KW-0433">Leucine-rich repeat</keyword>
<dbReference type="InterPro" id="IPR050994">
    <property type="entry name" value="At_inactive_RLKs"/>
</dbReference>
<dbReference type="InterPro" id="IPR003591">
    <property type="entry name" value="Leu-rich_rpt_typical-subtyp"/>
</dbReference>
<dbReference type="Pfam" id="PF00560">
    <property type="entry name" value="LRR_1"/>
    <property type="match status" value="3"/>
</dbReference>
<dbReference type="SMART" id="SM00369">
    <property type="entry name" value="LRR_TYP"/>
    <property type="match status" value="4"/>
</dbReference>
<dbReference type="GO" id="GO:0016020">
    <property type="term" value="C:membrane"/>
    <property type="evidence" value="ECO:0007669"/>
    <property type="project" value="UniProtKB-SubCell"/>
</dbReference>
<dbReference type="PANTHER" id="PTHR48010">
    <property type="entry name" value="OS05G0588300 PROTEIN"/>
    <property type="match status" value="1"/>
</dbReference>
<dbReference type="FunFam" id="3.80.10.10:FF:000095">
    <property type="entry name" value="LRR receptor-like serine/threonine-protein kinase GSO1"/>
    <property type="match status" value="1"/>
</dbReference>
<evidence type="ECO:0000256" key="4">
    <source>
        <dbReference type="ARBA" id="ARBA00022737"/>
    </source>
</evidence>
<keyword evidence="9" id="KW-1185">Reference proteome</keyword>
<dbReference type="PANTHER" id="PTHR48010:SF5">
    <property type="entry name" value="PROTEIN TOO MANY MOUTHS"/>
    <property type="match status" value="1"/>
</dbReference>
<evidence type="ECO:0000256" key="5">
    <source>
        <dbReference type="ARBA" id="ARBA00022989"/>
    </source>
</evidence>
<organism evidence="8 9">
    <name type="scientific">Cavenderia fasciculata</name>
    <name type="common">Slime mold</name>
    <name type="synonym">Dictyostelium fasciculatum</name>
    <dbReference type="NCBI Taxonomy" id="261658"/>
    <lineage>
        <taxon>Eukaryota</taxon>
        <taxon>Amoebozoa</taxon>
        <taxon>Evosea</taxon>
        <taxon>Eumycetozoa</taxon>
        <taxon>Dictyostelia</taxon>
        <taxon>Acytosteliales</taxon>
        <taxon>Cavenderiaceae</taxon>
        <taxon>Cavenderia</taxon>
    </lineage>
</organism>
<comment type="subcellular location">
    <subcellularLocation>
        <location evidence="1">Membrane</location>
    </subcellularLocation>
</comment>
<keyword evidence="6 7" id="KW-0472">Membrane</keyword>
<evidence type="ECO:0000256" key="7">
    <source>
        <dbReference type="SAM" id="Phobius"/>
    </source>
</evidence>
<dbReference type="RefSeq" id="XP_004360670.1">
    <property type="nucleotide sequence ID" value="XM_004360613.1"/>
</dbReference>